<dbReference type="Gene3D" id="3.90.550.10">
    <property type="entry name" value="Spore Coat Polysaccharide Biosynthesis Protein SpsA, Chain A"/>
    <property type="match status" value="1"/>
</dbReference>
<keyword evidence="2 4" id="KW-0548">Nucleotidyltransferase</keyword>
<reference evidence="4 5" key="1">
    <citation type="submission" date="2024-06" db="EMBL/GenBank/DDBJ databases">
        <title>The Natural Products Discovery Center: Release of the First 8490 Sequenced Strains for Exploring Actinobacteria Biosynthetic Diversity.</title>
        <authorList>
            <person name="Kalkreuter E."/>
            <person name="Kautsar S.A."/>
            <person name="Yang D."/>
            <person name="Bader C.D."/>
            <person name="Teijaro C.N."/>
            <person name="Fluegel L."/>
            <person name="Davis C.M."/>
            <person name="Simpson J.R."/>
            <person name="Lauterbach L."/>
            <person name="Steele A.D."/>
            <person name="Gui C."/>
            <person name="Meng S."/>
            <person name="Li G."/>
            <person name="Viehrig K."/>
            <person name="Ye F."/>
            <person name="Su P."/>
            <person name="Kiefer A.F."/>
            <person name="Nichols A."/>
            <person name="Cepeda A.J."/>
            <person name="Yan W."/>
            <person name="Fan B."/>
            <person name="Jiang Y."/>
            <person name="Adhikari A."/>
            <person name="Zheng C.-J."/>
            <person name="Schuster L."/>
            <person name="Cowan T.M."/>
            <person name="Smanski M.J."/>
            <person name="Chevrette M.G."/>
            <person name="De Carvalho L.P.S."/>
            <person name="Shen B."/>
        </authorList>
    </citation>
    <scope>NUCLEOTIDE SEQUENCE [LARGE SCALE GENOMIC DNA]</scope>
    <source>
        <strain evidence="4 5">NPDC006337</strain>
    </source>
</reference>
<dbReference type="EMBL" id="JBEXZR010000018">
    <property type="protein sequence ID" value="MEU0709625.1"/>
    <property type="molecule type" value="Genomic_DNA"/>
</dbReference>
<keyword evidence="1" id="KW-0808">Transferase</keyword>
<sequence length="245" mass="26815">MIGLVLAAGAGRRLRPYTDTLPKALVPVDGDRTVLDLTLANFAAVGLTEAAVVVGYRKEAVYARKDELEATYGLKLTLVDNDKAEEWNNAYSLWCAREVLKQGVILANGDTVHPVSVEETLLAARGEGRRIILALDTVKSLADEEMKVITADGQGVRRITKLMDPAAATGEYIGVTLIEPEAAEDLADALKATFERDPDLYYEDGYQELVHRGFQIDVAPIGDVKWVEIDNHDDLAKGREIACLY</sequence>
<protein>
    <submittedName>
        <fullName evidence="4">Phosphocholine cytidylyltransferase family protein</fullName>
    </submittedName>
</protein>
<feature type="domain" description="Nucleotidyl transferase" evidence="3">
    <location>
        <begin position="3"/>
        <end position="169"/>
    </location>
</feature>
<dbReference type="Proteomes" id="UP001550378">
    <property type="component" value="Unassembled WGS sequence"/>
</dbReference>
<dbReference type="InterPro" id="IPR029044">
    <property type="entry name" value="Nucleotide-diphossugar_trans"/>
</dbReference>
<dbReference type="InterPro" id="IPR050065">
    <property type="entry name" value="GlmU-like"/>
</dbReference>
<dbReference type="SUPFAM" id="SSF53448">
    <property type="entry name" value="Nucleotide-diphospho-sugar transferases"/>
    <property type="match status" value="1"/>
</dbReference>
<evidence type="ECO:0000256" key="2">
    <source>
        <dbReference type="ARBA" id="ARBA00022695"/>
    </source>
</evidence>
<dbReference type="PANTHER" id="PTHR43584">
    <property type="entry name" value="NUCLEOTIDYL TRANSFERASE"/>
    <property type="match status" value="1"/>
</dbReference>
<name>A0ABV2W7X8_9ACTN</name>
<dbReference type="GeneID" id="300123880"/>
<evidence type="ECO:0000259" key="3">
    <source>
        <dbReference type="Pfam" id="PF00483"/>
    </source>
</evidence>
<organism evidence="4 5">
    <name type="scientific">Streptomyces lavendulocolor</name>
    <dbReference type="NCBI Taxonomy" id="67316"/>
    <lineage>
        <taxon>Bacteria</taxon>
        <taxon>Bacillati</taxon>
        <taxon>Actinomycetota</taxon>
        <taxon>Actinomycetes</taxon>
        <taxon>Kitasatosporales</taxon>
        <taxon>Streptomycetaceae</taxon>
        <taxon>Streptomyces</taxon>
    </lineage>
</organism>
<dbReference type="PANTHER" id="PTHR43584:SF5">
    <property type="entry name" value="PROTEIN LICC"/>
    <property type="match status" value="1"/>
</dbReference>
<comment type="caution">
    <text evidence="4">The sequence shown here is derived from an EMBL/GenBank/DDBJ whole genome shotgun (WGS) entry which is preliminary data.</text>
</comment>
<gene>
    <name evidence="4" type="ORF">ABZ508_19910</name>
</gene>
<dbReference type="InterPro" id="IPR005835">
    <property type="entry name" value="NTP_transferase_dom"/>
</dbReference>
<accession>A0ABV2W7X8</accession>
<dbReference type="RefSeq" id="WP_344429636.1">
    <property type="nucleotide sequence ID" value="NZ_BAAASF010000014.1"/>
</dbReference>
<dbReference type="Pfam" id="PF00483">
    <property type="entry name" value="NTP_transferase"/>
    <property type="match status" value="1"/>
</dbReference>
<proteinExistence type="predicted"/>
<dbReference type="GO" id="GO:0016779">
    <property type="term" value="F:nucleotidyltransferase activity"/>
    <property type="evidence" value="ECO:0007669"/>
    <property type="project" value="UniProtKB-KW"/>
</dbReference>
<dbReference type="CDD" id="cd02523">
    <property type="entry name" value="PC_cytidylyltransferase"/>
    <property type="match status" value="1"/>
</dbReference>
<evidence type="ECO:0000256" key="1">
    <source>
        <dbReference type="ARBA" id="ARBA00022679"/>
    </source>
</evidence>
<evidence type="ECO:0000313" key="4">
    <source>
        <dbReference type="EMBL" id="MEU0709625.1"/>
    </source>
</evidence>
<evidence type="ECO:0000313" key="5">
    <source>
        <dbReference type="Proteomes" id="UP001550378"/>
    </source>
</evidence>
<keyword evidence="5" id="KW-1185">Reference proteome</keyword>